<dbReference type="Gene3D" id="3.20.20.80">
    <property type="entry name" value="Glycosidases"/>
    <property type="match status" value="1"/>
</dbReference>
<dbReference type="InterPro" id="IPR042280">
    <property type="entry name" value="SLC3A2"/>
</dbReference>
<dbReference type="GO" id="GO:0016323">
    <property type="term" value="C:basolateral plasma membrane"/>
    <property type="evidence" value="ECO:0007669"/>
    <property type="project" value="TreeGrafter"/>
</dbReference>
<feature type="domain" description="Glycosyl hydrolase family 13 catalytic" evidence="4">
    <location>
        <begin position="174"/>
        <end position="501"/>
    </location>
</feature>
<dbReference type="GeneID" id="101742323"/>
<dbReference type="AlphaFoldDB" id="A0A8R2AJN7"/>
<proteinExistence type="predicted"/>
<dbReference type="InterPro" id="IPR045857">
    <property type="entry name" value="O16G_dom_2"/>
</dbReference>
<dbReference type="CTD" id="40941"/>
<dbReference type="GO" id="GO:0015173">
    <property type="term" value="F:aromatic amino acid transmembrane transporter activity"/>
    <property type="evidence" value="ECO:0007669"/>
    <property type="project" value="TreeGrafter"/>
</dbReference>
<dbReference type="SMART" id="SM00642">
    <property type="entry name" value="Aamy"/>
    <property type="match status" value="1"/>
</dbReference>
<dbReference type="Pfam" id="PF16028">
    <property type="entry name" value="SLC3A2_N"/>
    <property type="match status" value="1"/>
</dbReference>
<dbReference type="EnsemblMetazoa" id="XM_004921761.2">
    <property type="protein sequence ID" value="XP_004921818.1"/>
    <property type="gene ID" value="LOC101742323"/>
</dbReference>
<dbReference type="Proteomes" id="UP000005204">
    <property type="component" value="Unassembled WGS sequence"/>
</dbReference>
<keyword evidence="3" id="KW-1133">Transmembrane helix</keyword>
<evidence type="ECO:0000313" key="6">
    <source>
        <dbReference type="Proteomes" id="UP000005204"/>
    </source>
</evidence>
<dbReference type="KEGG" id="bmor:101742323"/>
<dbReference type="GO" id="GO:0015190">
    <property type="term" value="F:L-leucine transmembrane transporter activity"/>
    <property type="evidence" value="ECO:0007669"/>
    <property type="project" value="TreeGrafter"/>
</dbReference>
<evidence type="ECO:0000259" key="4">
    <source>
        <dbReference type="SMART" id="SM00642"/>
    </source>
</evidence>
<sequence>MSEPRKNRLSIDGGQVKEDEHVATYKAIPESDTEFRSSKTNLGKSKEKISADGAEEKLLKKEDEAKIITRVDMSDAKYVVGDHRNGDAKIELDANKRQFTGMTREEVLKYADDPFWVNLRWSLFVLFWVAWLCMLAGAIAVIVRAPKCGPPEPRTWYELGPLVGLDLVDAVEPQDLQQDLELLKTFKVQGVFVQVPTYEVLDKRDTLDEFKILFNKIKKIGIRVIVDLIPNYVFTNHTWFVQSENSTEPYTDYFIWTKEQPANWVSKINMPAFTRSEKRQMFYLHQFCDNCADLNFDNPKVVEKFDMVLKAWMGAGASGVRLNNARHLLVELLEEKTRVGRGSSVDADHMRYDFWEHKHTTDLPKLKELLARWSKIVTKESEPTVFTLKEDGSLPDLILLNHNVSMLRPPSAAPVPVTEDADALASRINKTLGSWPILQLTDTNDDRELASFAMLLPAAPLLNIKQLSADENDTSLLDLVNLRSDASLSHGEHHVAAAPARNASENVLIVCARWKEGHTGYMAVYNPSRQDLHANLTAVPSVPGTITIQNVSPAVKLVTNYTKNYQPAEDVLVPAKSTVVVSYVPIKHEKREKDE</sequence>
<dbReference type="GO" id="GO:0004558">
    <property type="term" value="F:alpha-1,4-glucosidase activity"/>
    <property type="evidence" value="ECO:0007669"/>
    <property type="project" value="UniProtKB-EC"/>
</dbReference>
<dbReference type="GO" id="GO:0005975">
    <property type="term" value="P:carbohydrate metabolic process"/>
    <property type="evidence" value="ECO:0007669"/>
    <property type="project" value="InterPro"/>
</dbReference>
<feature type="transmembrane region" description="Helical" evidence="3">
    <location>
        <begin position="123"/>
        <end position="143"/>
    </location>
</feature>
<organism evidence="5 6">
    <name type="scientific">Bombyx mori</name>
    <name type="common">Silk moth</name>
    <dbReference type="NCBI Taxonomy" id="7091"/>
    <lineage>
        <taxon>Eukaryota</taxon>
        <taxon>Metazoa</taxon>
        <taxon>Ecdysozoa</taxon>
        <taxon>Arthropoda</taxon>
        <taxon>Hexapoda</taxon>
        <taxon>Insecta</taxon>
        <taxon>Pterygota</taxon>
        <taxon>Neoptera</taxon>
        <taxon>Endopterygota</taxon>
        <taxon>Lepidoptera</taxon>
        <taxon>Glossata</taxon>
        <taxon>Ditrysia</taxon>
        <taxon>Bombycoidea</taxon>
        <taxon>Bombycidae</taxon>
        <taxon>Bombycinae</taxon>
        <taxon>Bombyx</taxon>
    </lineage>
</organism>
<dbReference type="InterPro" id="IPR017853">
    <property type="entry name" value="GH"/>
</dbReference>
<dbReference type="InterPro" id="IPR031984">
    <property type="entry name" value="SLC3A2_N"/>
</dbReference>
<evidence type="ECO:0000313" key="5">
    <source>
        <dbReference type="EnsemblMetazoa" id="XP_004921818.1"/>
    </source>
</evidence>
<accession>A0A8R2AJN7</accession>
<keyword evidence="3" id="KW-0812">Transmembrane</keyword>
<reference evidence="6" key="1">
    <citation type="journal article" date="2008" name="Insect Biochem. Mol. Biol.">
        <title>The genome of a lepidopteran model insect, the silkworm Bombyx mori.</title>
        <authorList>
            <consortium name="International Silkworm Genome Consortium"/>
        </authorList>
    </citation>
    <scope>NUCLEOTIDE SEQUENCE [LARGE SCALE GENOMIC DNA]</scope>
    <source>
        <strain evidence="6">p50T</strain>
    </source>
</reference>
<dbReference type="EC" id="3.2.1.20" evidence="2"/>
<keyword evidence="6" id="KW-1185">Reference proteome</keyword>
<dbReference type="PANTHER" id="PTHR46673:SF1">
    <property type="entry name" value="4F2 CELL-SURFACE ANTIGEN HEAVY CHAIN"/>
    <property type="match status" value="1"/>
</dbReference>
<dbReference type="Pfam" id="PF00128">
    <property type="entry name" value="Alpha-amylase"/>
    <property type="match status" value="1"/>
</dbReference>
<dbReference type="InterPro" id="IPR006047">
    <property type="entry name" value="GH13_cat_dom"/>
</dbReference>
<keyword evidence="3" id="KW-0472">Membrane</keyword>
<dbReference type="Gene3D" id="3.90.400.10">
    <property type="entry name" value="Oligo-1,6-glucosidase, Domain 2"/>
    <property type="match status" value="1"/>
</dbReference>
<dbReference type="GO" id="GO:0015180">
    <property type="term" value="F:L-alanine transmembrane transporter activity"/>
    <property type="evidence" value="ECO:0007669"/>
    <property type="project" value="TreeGrafter"/>
</dbReference>
<name>A0A8R2AJN7_BOMMO</name>
<dbReference type="GO" id="GO:1904273">
    <property type="term" value="P:L-alanine import across plasma membrane"/>
    <property type="evidence" value="ECO:0007669"/>
    <property type="project" value="TreeGrafter"/>
</dbReference>
<dbReference type="PANTHER" id="PTHR46673">
    <property type="entry name" value="4F2 CELL-SURFACE ANTIGEN HEAVY CHAIN"/>
    <property type="match status" value="1"/>
</dbReference>
<dbReference type="OrthoDB" id="204980at2759"/>
<dbReference type="RefSeq" id="XP_004921818.1">
    <property type="nucleotide sequence ID" value="XM_004921761.3"/>
</dbReference>
<dbReference type="GO" id="GO:1903801">
    <property type="term" value="P:L-leucine import across plasma membrane"/>
    <property type="evidence" value="ECO:0007669"/>
    <property type="project" value="TreeGrafter"/>
</dbReference>
<evidence type="ECO:0000256" key="3">
    <source>
        <dbReference type="SAM" id="Phobius"/>
    </source>
</evidence>
<dbReference type="GO" id="GO:0015823">
    <property type="term" value="P:phenylalanine transport"/>
    <property type="evidence" value="ECO:0007669"/>
    <property type="project" value="TreeGrafter"/>
</dbReference>
<evidence type="ECO:0000256" key="1">
    <source>
        <dbReference type="ARBA" id="ARBA00001657"/>
    </source>
</evidence>
<dbReference type="GO" id="GO:0016324">
    <property type="term" value="C:apical plasma membrane"/>
    <property type="evidence" value="ECO:0007669"/>
    <property type="project" value="TreeGrafter"/>
</dbReference>
<dbReference type="SUPFAM" id="SSF51445">
    <property type="entry name" value="(Trans)glycosidases"/>
    <property type="match status" value="1"/>
</dbReference>
<evidence type="ECO:0000256" key="2">
    <source>
        <dbReference type="ARBA" id="ARBA00012741"/>
    </source>
</evidence>
<protein>
    <recommendedName>
        <fullName evidence="2">alpha-glucosidase</fullName>
        <ecNumber evidence="2">3.2.1.20</ecNumber>
    </recommendedName>
</protein>
<comment type="catalytic activity">
    <reaction evidence="1">
        <text>Hydrolysis of terminal, non-reducing (1-&gt;4)-linked alpha-D-glucose residues with release of alpha-D-glucose.</text>
        <dbReference type="EC" id="3.2.1.20"/>
    </reaction>
</comment>
<reference evidence="5" key="2">
    <citation type="submission" date="2022-06" db="UniProtKB">
        <authorList>
            <consortium name="EnsemblMetazoa"/>
        </authorList>
    </citation>
    <scope>IDENTIFICATION</scope>
    <source>
        <strain evidence="5">p50T (Dazao)</strain>
    </source>
</reference>